<feature type="transmembrane region" description="Helical" evidence="10">
    <location>
        <begin position="301"/>
        <end position="323"/>
    </location>
</feature>
<keyword evidence="4 10" id="KW-0812">Transmembrane</keyword>
<comment type="catalytic activity">
    <reaction evidence="8">
        <text>fluoride(in) = fluoride(out)</text>
        <dbReference type="Rhea" id="RHEA:76159"/>
        <dbReference type="ChEBI" id="CHEBI:17051"/>
    </reaction>
    <physiologicalReaction direction="left-to-right" evidence="8">
        <dbReference type="Rhea" id="RHEA:76160"/>
    </physiologicalReaction>
</comment>
<keyword evidence="12" id="KW-1185">Reference proteome</keyword>
<evidence type="ECO:0000256" key="8">
    <source>
        <dbReference type="ARBA" id="ARBA00035585"/>
    </source>
</evidence>
<feature type="transmembrane region" description="Helical" evidence="10">
    <location>
        <begin position="269"/>
        <end position="289"/>
    </location>
</feature>
<feature type="transmembrane region" description="Helical" evidence="10">
    <location>
        <begin position="391"/>
        <end position="410"/>
    </location>
</feature>
<evidence type="ECO:0000313" key="12">
    <source>
        <dbReference type="Proteomes" id="UP001370490"/>
    </source>
</evidence>
<dbReference type="PANTHER" id="PTHR28259:SF1">
    <property type="entry name" value="FLUORIDE EXPORT PROTEIN 1-RELATED"/>
    <property type="match status" value="1"/>
</dbReference>
<feature type="transmembrane region" description="Helical" evidence="10">
    <location>
        <begin position="460"/>
        <end position="483"/>
    </location>
</feature>
<evidence type="ECO:0000256" key="5">
    <source>
        <dbReference type="ARBA" id="ARBA00022989"/>
    </source>
</evidence>
<evidence type="ECO:0000256" key="10">
    <source>
        <dbReference type="SAM" id="Phobius"/>
    </source>
</evidence>
<name>A0AAN8W1S1_9MAGN</name>
<feature type="transmembrane region" description="Helical" evidence="10">
    <location>
        <begin position="495"/>
        <end position="520"/>
    </location>
</feature>
<sequence length="523" mass="57277">MDSELAEFEHRRSGSIGRTSSAASSLRRRSINWSGALPLQTDEDIESEIVSQAGDIGDRALHSNSGSERNSLRRSLDVGSESRFAFSIRKDSLNRVLPDELLPSEKITPLSVDAPVDSSGNSPEIRKELPESLKLFSCLIHLAVLGIIGVLTRYLLEKLFGPDVIGVTSDQSILYLDLPSNMVSLSLSLSPRAHTHKHALLRMRCFQLGQSTPVIASICSVDIILYPMRDLNLILQFLLHKPSICQVGSFLMGWFGIVFKADITGLSDLLAIGLTTGFLGSLTTFSGWNQKMLDLSVEGKWVLSFLGFFVGLFLAAYSIIFGVQTADGFKWLLQRQKRSSRNVSNSISDWKVNTWKGQMAVLVILLVILGLLWGVSVALEKSKFHTGSSEAHLWLACIVGPAGVWIRWYLARLNGRGLGHSGLLKWIPFGTLIANVGAASVMAALATLKKAVKTQTCNTVATGIQFGLMGCLSTVSTFMAEFYAMMQSAHPWRAYAYALITILISFALGTLIYSVPVWTLDLD</sequence>
<organism evidence="11 12">
    <name type="scientific">Dillenia turbinata</name>
    <dbReference type="NCBI Taxonomy" id="194707"/>
    <lineage>
        <taxon>Eukaryota</taxon>
        <taxon>Viridiplantae</taxon>
        <taxon>Streptophyta</taxon>
        <taxon>Embryophyta</taxon>
        <taxon>Tracheophyta</taxon>
        <taxon>Spermatophyta</taxon>
        <taxon>Magnoliopsida</taxon>
        <taxon>eudicotyledons</taxon>
        <taxon>Gunneridae</taxon>
        <taxon>Pentapetalae</taxon>
        <taxon>Dilleniales</taxon>
        <taxon>Dilleniaceae</taxon>
        <taxon>Dillenia</taxon>
    </lineage>
</organism>
<comment type="caution">
    <text evidence="11">The sequence shown here is derived from an EMBL/GenBank/DDBJ whole genome shotgun (WGS) entry which is preliminary data.</text>
</comment>
<reference evidence="11 12" key="1">
    <citation type="submission" date="2023-12" db="EMBL/GenBank/DDBJ databases">
        <title>A high-quality genome assembly for Dillenia turbinata (Dilleniales).</title>
        <authorList>
            <person name="Chanderbali A."/>
        </authorList>
    </citation>
    <scope>NUCLEOTIDE SEQUENCE [LARGE SCALE GENOMIC DNA]</scope>
    <source>
        <strain evidence="11">LSX21</strain>
        <tissue evidence="11">Leaf</tissue>
    </source>
</reference>
<dbReference type="EMBL" id="JBAMMX010000005">
    <property type="protein sequence ID" value="KAK6939836.1"/>
    <property type="molecule type" value="Genomic_DNA"/>
</dbReference>
<comment type="subcellular location">
    <subcellularLocation>
        <location evidence="2">Cell membrane</location>
        <topology evidence="2">Multi-pass membrane protein</topology>
    </subcellularLocation>
</comment>
<evidence type="ECO:0000313" key="11">
    <source>
        <dbReference type="EMBL" id="KAK6939836.1"/>
    </source>
</evidence>
<dbReference type="Proteomes" id="UP001370490">
    <property type="component" value="Unassembled WGS sequence"/>
</dbReference>
<feature type="transmembrane region" description="Helical" evidence="10">
    <location>
        <begin position="135"/>
        <end position="156"/>
    </location>
</feature>
<protein>
    <submittedName>
        <fullName evidence="11">Fluoride ion transporter CrcB</fullName>
    </submittedName>
</protein>
<keyword evidence="3" id="KW-1003">Cell membrane</keyword>
<comment type="similarity">
    <text evidence="7">Belongs to the fluoride channel Fluc/FEX (TC 1.A.43) family.</text>
</comment>
<accession>A0AAN8W1S1</accession>
<dbReference type="GO" id="GO:1903425">
    <property type="term" value="F:fluoride transmembrane transporter activity"/>
    <property type="evidence" value="ECO:0007669"/>
    <property type="project" value="TreeGrafter"/>
</dbReference>
<dbReference type="Pfam" id="PF02537">
    <property type="entry name" value="CRCB"/>
    <property type="match status" value="2"/>
</dbReference>
<dbReference type="GO" id="GO:0005886">
    <property type="term" value="C:plasma membrane"/>
    <property type="evidence" value="ECO:0007669"/>
    <property type="project" value="UniProtKB-SubCell"/>
</dbReference>
<proteinExistence type="inferred from homology"/>
<keyword evidence="6 10" id="KW-0472">Membrane</keyword>
<evidence type="ECO:0000256" key="2">
    <source>
        <dbReference type="ARBA" id="ARBA00004651"/>
    </source>
</evidence>
<evidence type="ECO:0000256" key="1">
    <source>
        <dbReference type="ARBA" id="ARBA00002598"/>
    </source>
</evidence>
<evidence type="ECO:0000256" key="6">
    <source>
        <dbReference type="ARBA" id="ARBA00023136"/>
    </source>
</evidence>
<feature type="transmembrane region" description="Helical" evidence="10">
    <location>
        <begin position="359"/>
        <end position="379"/>
    </location>
</feature>
<comment type="function">
    <text evidence="1">Fluoride channel required for the rapid expulsion of cytoplasmic fluoride.</text>
</comment>
<evidence type="ECO:0000256" key="9">
    <source>
        <dbReference type="SAM" id="MobiDB-lite"/>
    </source>
</evidence>
<evidence type="ECO:0000256" key="4">
    <source>
        <dbReference type="ARBA" id="ARBA00022692"/>
    </source>
</evidence>
<dbReference type="PANTHER" id="PTHR28259">
    <property type="entry name" value="FLUORIDE EXPORT PROTEIN 1-RELATED"/>
    <property type="match status" value="1"/>
</dbReference>
<feature type="transmembrane region" description="Helical" evidence="10">
    <location>
        <begin position="238"/>
        <end position="257"/>
    </location>
</feature>
<dbReference type="AlphaFoldDB" id="A0AAN8W1S1"/>
<keyword evidence="5 10" id="KW-1133">Transmembrane helix</keyword>
<feature type="transmembrane region" description="Helical" evidence="10">
    <location>
        <begin position="426"/>
        <end position="448"/>
    </location>
</feature>
<gene>
    <name evidence="11" type="ORF">RJ641_029367</name>
</gene>
<dbReference type="InterPro" id="IPR003691">
    <property type="entry name" value="FluC"/>
</dbReference>
<feature type="region of interest" description="Disordered" evidence="9">
    <location>
        <begin position="1"/>
        <end position="21"/>
    </location>
</feature>
<evidence type="ECO:0000256" key="7">
    <source>
        <dbReference type="ARBA" id="ARBA00035120"/>
    </source>
</evidence>
<evidence type="ECO:0000256" key="3">
    <source>
        <dbReference type="ARBA" id="ARBA00022475"/>
    </source>
</evidence>